<dbReference type="Gene3D" id="3.40.140.10">
    <property type="entry name" value="Cytidine Deaminase, domain 2"/>
    <property type="match status" value="1"/>
</dbReference>
<dbReference type="GO" id="GO:0004132">
    <property type="term" value="F:dCMP deaminase activity"/>
    <property type="evidence" value="ECO:0007669"/>
    <property type="project" value="TreeGrafter"/>
</dbReference>
<dbReference type="GO" id="GO:0005737">
    <property type="term" value="C:cytoplasm"/>
    <property type="evidence" value="ECO:0007669"/>
    <property type="project" value="TreeGrafter"/>
</dbReference>
<dbReference type="PANTHER" id="PTHR11086">
    <property type="entry name" value="DEOXYCYTIDYLATE DEAMINASE-RELATED"/>
    <property type="match status" value="1"/>
</dbReference>
<gene>
    <name evidence="6" type="ORF">A3B24_02305</name>
</gene>
<reference evidence="6 7" key="1">
    <citation type="journal article" date="2016" name="Nat. Commun.">
        <title>Thousands of microbial genomes shed light on interconnected biogeochemical processes in an aquifer system.</title>
        <authorList>
            <person name="Anantharaman K."/>
            <person name="Brown C.T."/>
            <person name="Hug L.A."/>
            <person name="Sharon I."/>
            <person name="Castelle C.J."/>
            <person name="Probst A.J."/>
            <person name="Thomas B.C."/>
            <person name="Singh A."/>
            <person name="Wilkins M.J."/>
            <person name="Karaoz U."/>
            <person name="Brodie E.L."/>
            <person name="Williams K.H."/>
            <person name="Hubbard S.S."/>
            <person name="Banfield J.F."/>
        </authorList>
    </citation>
    <scope>NUCLEOTIDE SEQUENCE [LARGE SCALE GENOMIC DNA]</scope>
</reference>
<dbReference type="EMBL" id="MHUG01000012">
    <property type="protein sequence ID" value="OHA73418.1"/>
    <property type="molecule type" value="Genomic_DNA"/>
</dbReference>
<dbReference type="GO" id="GO:0008270">
    <property type="term" value="F:zinc ion binding"/>
    <property type="evidence" value="ECO:0007669"/>
    <property type="project" value="InterPro"/>
</dbReference>
<dbReference type="SUPFAM" id="SSF53927">
    <property type="entry name" value="Cytidine deaminase-like"/>
    <property type="match status" value="1"/>
</dbReference>
<evidence type="ECO:0000313" key="6">
    <source>
        <dbReference type="EMBL" id="OHA73418.1"/>
    </source>
</evidence>
<evidence type="ECO:0000256" key="2">
    <source>
        <dbReference type="ARBA" id="ARBA00022723"/>
    </source>
</evidence>
<keyword evidence="4" id="KW-0862">Zinc</keyword>
<evidence type="ECO:0000256" key="3">
    <source>
        <dbReference type="ARBA" id="ARBA00022801"/>
    </source>
</evidence>
<comment type="similarity">
    <text evidence="1">Belongs to the cytidine and deoxycytidylate deaminase family.</text>
</comment>
<dbReference type="PROSITE" id="PS00903">
    <property type="entry name" value="CYT_DCMP_DEAMINASES_1"/>
    <property type="match status" value="1"/>
</dbReference>
<dbReference type="InterPro" id="IPR016193">
    <property type="entry name" value="Cytidine_deaminase-like"/>
</dbReference>
<dbReference type="PROSITE" id="PS51747">
    <property type="entry name" value="CYT_DCMP_DEAMINASES_2"/>
    <property type="match status" value="1"/>
</dbReference>
<keyword evidence="3" id="KW-0378">Hydrolase</keyword>
<evidence type="ECO:0000256" key="1">
    <source>
        <dbReference type="ARBA" id="ARBA00006576"/>
    </source>
</evidence>
<proteinExistence type="inferred from homology"/>
<dbReference type="STRING" id="1802461.A3B24_02305"/>
<organism evidence="6 7">
    <name type="scientific">Candidatus Wildermuthbacteria bacterium RIFCSPLOWO2_01_FULL_48_16</name>
    <dbReference type="NCBI Taxonomy" id="1802461"/>
    <lineage>
        <taxon>Bacteria</taxon>
        <taxon>Candidatus Wildermuthiibacteriota</taxon>
    </lineage>
</organism>
<dbReference type="InterPro" id="IPR016192">
    <property type="entry name" value="APOBEC/CMP_deaminase_Zn-bd"/>
</dbReference>
<keyword evidence="2" id="KW-0479">Metal-binding</keyword>
<dbReference type="AlphaFoldDB" id="A0A1G2RLQ4"/>
<dbReference type="PANTHER" id="PTHR11086:SF18">
    <property type="entry name" value="DEOXYCYTIDYLATE DEAMINASE"/>
    <property type="match status" value="1"/>
</dbReference>
<sequence length="275" mass="30699">MEKVLILHIPVIHKGYLDFLRKNRKSVSHVYILCSDFLSELTEFKPDIASLDTEAAKTLLQSLGFENVSILTKENVGETKRKTLLLVNDEISRNLYERYFKDQPVEWASVFLRWDKSTVEAIMPLEGVEVSHEPFDIEMFGEALKEAQKSGDWWRQVGAVLVKDGKVILRACNQGMPSDHTPYQAGMVRDLYKAGEKQELSNTIHAEPRLIGNAAKEGIALKGASLYVTHFPCAVCAKTVACSGISRLYFREGASTLDGKQVMESAGITLVHVPA</sequence>
<dbReference type="Proteomes" id="UP000176917">
    <property type="component" value="Unassembled WGS sequence"/>
</dbReference>
<evidence type="ECO:0000256" key="4">
    <source>
        <dbReference type="ARBA" id="ARBA00022833"/>
    </source>
</evidence>
<dbReference type="InterPro" id="IPR015517">
    <property type="entry name" value="dCMP_deaminase-rel"/>
</dbReference>
<evidence type="ECO:0000313" key="7">
    <source>
        <dbReference type="Proteomes" id="UP000176917"/>
    </source>
</evidence>
<feature type="domain" description="CMP/dCMP-type deaminase" evidence="5">
    <location>
        <begin position="134"/>
        <end position="270"/>
    </location>
</feature>
<name>A0A1G2RLQ4_9BACT</name>
<accession>A0A1G2RLQ4</accession>
<dbReference type="InterPro" id="IPR002125">
    <property type="entry name" value="CMP_dCMP_dom"/>
</dbReference>
<dbReference type="Pfam" id="PF00383">
    <property type="entry name" value="dCMP_cyt_deam_1"/>
    <property type="match status" value="1"/>
</dbReference>
<evidence type="ECO:0000259" key="5">
    <source>
        <dbReference type="PROSITE" id="PS51747"/>
    </source>
</evidence>
<protein>
    <recommendedName>
        <fullName evidence="5">CMP/dCMP-type deaminase domain-containing protein</fullName>
    </recommendedName>
</protein>
<comment type="caution">
    <text evidence="6">The sequence shown here is derived from an EMBL/GenBank/DDBJ whole genome shotgun (WGS) entry which is preliminary data.</text>
</comment>